<dbReference type="InterPro" id="IPR039498">
    <property type="entry name" value="NTP_transf_5"/>
</dbReference>
<dbReference type="OrthoDB" id="342621at2157"/>
<geneLocation type="plasmid" evidence="1 2">
    <name>pHALXA01</name>
</geneLocation>
<evidence type="ECO:0000313" key="2">
    <source>
        <dbReference type="Proteomes" id="UP000006794"/>
    </source>
</evidence>
<dbReference type="GeneID" id="10795203"/>
<proteinExistence type="predicted"/>
<keyword evidence="2" id="KW-1185">Reference proteome</keyword>
<dbReference type="Gene3D" id="3.30.460.40">
    <property type="match status" value="1"/>
</dbReference>
<dbReference type="KEGG" id="hxa:Halxa_0332"/>
<organism evidence="1 2">
    <name type="scientific">Halopiger xanaduensis (strain DSM 18323 / JCM 14033 / SH-6)</name>
    <dbReference type="NCBI Taxonomy" id="797210"/>
    <lineage>
        <taxon>Archaea</taxon>
        <taxon>Methanobacteriati</taxon>
        <taxon>Methanobacteriota</taxon>
        <taxon>Stenosarchaea group</taxon>
        <taxon>Halobacteria</taxon>
        <taxon>Halobacteriales</taxon>
        <taxon>Natrialbaceae</taxon>
        <taxon>Halopiger</taxon>
    </lineage>
</organism>
<sequence length="389" mass="45171">MTEEGYETNFEPEERLVVRCVRTAFEPDTDAVAIPEDALNWDEVITITGKHGVSYLVLDALRTQDGVPPEAFEKLKAQAQRRSHRNLQMVQELVEVVRSFRNRGIRAIPYKGPVIAERAYGDIGRRDFGDLDLLVSRDALPKAKAALYERGYQPWYELTDAQEWVYDRVSRDYPLKHPSTATEIELHWQIVDRYFPTRLNFETVWSRRESLSIADSELPVLSPEDRLLMLCVHGTRHRWERLQWICDVAAYLRTRSFDWETLDRRARSHRCERMVYLGLATAAGLLDAPLPDDVRQKIRSDPEIPGLRSHVYGNLFSGKNNFRLKQYQSRTLDRNRDKVRLWLGGICTPTPADITAVSLPRLLAPLYVVVRWLRVSRILLSRLRESRGT</sequence>
<dbReference type="InterPro" id="IPR043519">
    <property type="entry name" value="NT_sf"/>
</dbReference>
<evidence type="ECO:0008006" key="3">
    <source>
        <dbReference type="Google" id="ProtNLM"/>
    </source>
</evidence>
<evidence type="ECO:0000313" key="1">
    <source>
        <dbReference type="EMBL" id="AEH38935.1"/>
    </source>
</evidence>
<gene>
    <name evidence="1" type="ordered locus">Halxa_0332</name>
</gene>
<accession>F8DD48</accession>
<dbReference type="AlphaFoldDB" id="F8DD48"/>
<dbReference type="EMBL" id="CP002840">
    <property type="protein sequence ID" value="AEH38935.1"/>
    <property type="molecule type" value="Genomic_DNA"/>
</dbReference>
<protein>
    <recommendedName>
        <fullName evidence="3">Nucleotidyltransferase family protein</fullName>
    </recommendedName>
</protein>
<dbReference type="RefSeq" id="WP_013875663.1">
    <property type="nucleotide sequence ID" value="NC_015658.1"/>
</dbReference>
<keyword evidence="1" id="KW-0614">Plasmid</keyword>
<name>F8DD48_HALXS</name>
<dbReference type="Pfam" id="PF14907">
    <property type="entry name" value="NTP_transf_5"/>
    <property type="match status" value="1"/>
</dbReference>
<dbReference type="SUPFAM" id="SSF81301">
    <property type="entry name" value="Nucleotidyltransferase"/>
    <property type="match status" value="1"/>
</dbReference>
<dbReference type="Proteomes" id="UP000006794">
    <property type="component" value="Plasmid pHALXA01"/>
</dbReference>
<dbReference type="HOGENOM" id="CLU_036186_0_0_2"/>
<reference evidence="2" key="1">
    <citation type="journal article" date="2012" name="Stand. Genomic Sci.">
        <title>Complete genome sequence of Halopiger xanaduensis type strain (SH-6(T)).</title>
        <authorList>
            <person name="Anderson I."/>
            <person name="Tindall B.J."/>
            <person name="Rohde M."/>
            <person name="Lucas S."/>
            <person name="Han J."/>
            <person name="Lapidus A."/>
            <person name="Cheng J.F."/>
            <person name="Goodwin L."/>
            <person name="Pitluck S."/>
            <person name="Peters L."/>
            <person name="Pati A."/>
            <person name="Mikhailova N."/>
            <person name="Pagani I."/>
            <person name="Teshima H."/>
            <person name="Han C."/>
            <person name="Tapia R."/>
            <person name="Land M."/>
            <person name="Woyke T."/>
            <person name="Klenk H.P."/>
            <person name="Kyrpides N."/>
            <person name="Ivanova N."/>
        </authorList>
    </citation>
    <scope>NUCLEOTIDE SEQUENCE [LARGE SCALE GENOMIC DNA]</scope>
    <source>
        <strain evidence="2">DSM 18323 / JCM 14033 / SH-6</strain>
        <plasmid evidence="2">Plasmid pHALXA01</plasmid>
    </source>
</reference>